<dbReference type="Proteomes" id="UP000887565">
    <property type="component" value="Unplaced"/>
</dbReference>
<name>A0A915IBB8_ROMCU</name>
<evidence type="ECO:0000313" key="1">
    <source>
        <dbReference type="Proteomes" id="UP000887565"/>
    </source>
</evidence>
<evidence type="ECO:0000313" key="2">
    <source>
        <dbReference type="WBParaSite" id="nRc.2.0.1.t11187-RA"/>
    </source>
</evidence>
<organism evidence="1 2">
    <name type="scientific">Romanomermis culicivorax</name>
    <name type="common">Nematode worm</name>
    <dbReference type="NCBI Taxonomy" id="13658"/>
    <lineage>
        <taxon>Eukaryota</taxon>
        <taxon>Metazoa</taxon>
        <taxon>Ecdysozoa</taxon>
        <taxon>Nematoda</taxon>
        <taxon>Enoplea</taxon>
        <taxon>Dorylaimia</taxon>
        <taxon>Mermithida</taxon>
        <taxon>Mermithoidea</taxon>
        <taxon>Mermithidae</taxon>
        <taxon>Romanomermis</taxon>
    </lineage>
</organism>
<keyword evidence="1" id="KW-1185">Reference proteome</keyword>
<proteinExistence type="predicted"/>
<dbReference type="AlphaFoldDB" id="A0A915IBB8"/>
<reference evidence="2" key="1">
    <citation type="submission" date="2022-11" db="UniProtKB">
        <authorList>
            <consortium name="WormBaseParasite"/>
        </authorList>
    </citation>
    <scope>IDENTIFICATION</scope>
</reference>
<sequence>MTPKAGVPLTRLGAFVLSIQATARAPSFVKRTQTRILSKNGALNITRWPGSLIISPGAAMMRFTRCLFYDVFSRENFYFFRCVVVLEDPRADYTVLSTYEETTKTGGREQEKPTVL</sequence>
<protein>
    <submittedName>
        <fullName evidence="2">Secreted protein</fullName>
    </submittedName>
</protein>
<dbReference type="WBParaSite" id="nRc.2.0.1.t11187-RA">
    <property type="protein sequence ID" value="nRc.2.0.1.t11187-RA"/>
    <property type="gene ID" value="nRc.2.0.1.g11187"/>
</dbReference>
<accession>A0A915IBB8</accession>